<gene>
    <name evidence="4" type="ORF">ML536_18610</name>
</gene>
<comment type="caution">
    <text evidence="4">The sequence shown here is derived from an EMBL/GenBank/DDBJ whole genome shotgun (WGS) entry which is preliminary data.</text>
</comment>
<feature type="signal peptide" evidence="2">
    <location>
        <begin position="1"/>
        <end position="33"/>
    </location>
</feature>
<dbReference type="InterPro" id="IPR030895">
    <property type="entry name" value="T5SS_PEPC_rpt"/>
</dbReference>
<dbReference type="EMBL" id="JALAZD010000003">
    <property type="protein sequence ID" value="MCI0128851.1"/>
    <property type="molecule type" value="Genomic_DNA"/>
</dbReference>
<evidence type="ECO:0000259" key="3">
    <source>
        <dbReference type="PROSITE" id="PS51208"/>
    </source>
</evidence>
<evidence type="ECO:0000256" key="2">
    <source>
        <dbReference type="SAM" id="SignalP"/>
    </source>
</evidence>
<proteinExistence type="predicted"/>
<keyword evidence="5" id="KW-1185">Reference proteome</keyword>
<dbReference type="SUPFAM" id="SSF51126">
    <property type="entry name" value="Pectin lyase-like"/>
    <property type="match status" value="1"/>
</dbReference>
<feature type="domain" description="Autotransporter" evidence="3">
    <location>
        <begin position="658"/>
        <end position="938"/>
    </location>
</feature>
<evidence type="ECO:0000256" key="1">
    <source>
        <dbReference type="ARBA" id="ARBA00022729"/>
    </source>
</evidence>
<accession>A0AA41QPX7</accession>
<organism evidence="4 5">
    <name type="scientific">Paradevosia shaoguanensis</name>
    <dbReference type="NCBI Taxonomy" id="1335043"/>
    <lineage>
        <taxon>Bacteria</taxon>
        <taxon>Pseudomonadati</taxon>
        <taxon>Pseudomonadota</taxon>
        <taxon>Alphaproteobacteria</taxon>
        <taxon>Hyphomicrobiales</taxon>
        <taxon>Devosiaceae</taxon>
        <taxon>Paradevosia</taxon>
    </lineage>
</organism>
<evidence type="ECO:0000313" key="5">
    <source>
        <dbReference type="Proteomes" id="UP001156140"/>
    </source>
</evidence>
<sequence>MKGGAAAPGYRPTLLLSTALAVLAFADSFPAYAQPVIGNGDLSPGPAQSPNWVINGDLQIGNGSLDITGGGTVSNDTGMIGLDAGSDGTVIVSGIDANGNVSSWINAGDLYVGVDGTGTLHIEDGATVTNTLGSIGAGGTGIGAVTVSGVNGNGTASAWTNTGNLNIGDGGTGTLKILAGGQVSNATGTVGAGGVGDALVSGPGSSWQNSGRLNVGLFSAGTLRVEDGATVSSTDGIVGNSAQGDAVLTGPGTTWTNTGQFTVGSYAAGTLRIEDGAAVTSNQGYIGASDTGAVTVTGNGSKWSMSPYGLTIGNFGAGSLTVENGGLVLADGDVLLGVAAGSSGTLLLQGPANNRGVLETGSISGGDGTASVTFDGGLLRATADNSNFFSNFGTRSLAIGSNGVVIDTNGHEIGIAPSFTGAGALIKSGAGTLTLTGDSGSTYNGAGSVLAGALSVNGILGGTMEVIGGRLQGIGTVGATTNQPGGTIAPGNSIGTLTINGDYLGNGGDLEIEAVLGGDSAPSDRLVITGSTAGATNVRVLNQGGAGAQTVEGIKIIDVGGASNGIFTLQGNYLFQGDPAVVAGAYAYTLQKNGISTPNDGDWYLRSAYMGTPVIGPIYQPGAPVYEAYGQVLLSLNELQTLRQRVGDRFDGFTDDISSTKDRAIWTRIDADHRRVTPDVSTTGTDYVVDSWRLQAGADGQLLANEAGTLVGGVTLHHGEASANVSSVFGRGAISSSGNGFGGSLTWYGATGFYADAQTKLTWFDSNLSSTTAARQLAKDNAGFGYALGFELGQRIALSGGWSLTPQVQLTYAHAGADSFTDPFGARVALSDGDSLRGRLGLSADYRQSWRDDAGQDVDTSLYGIANLHYDFLEGTTVIVADTPLTSSGQRLWGGLGLGAKYETGRYALYGEIEAQTSLPHLTNSYSIAGRAGVRVSW</sequence>
<dbReference type="PANTHER" id="PTHR35037">
    <property type="entry name" value="C-TERMINAL REGION OF AIDA-LIKE PROTEIN"/>
    <property type="match status" value="1"/>
</dbReference>
<evidence type="ECO:0000313" key="4">
    <source>
        <dbReference type="EMBL" id="MCI0128851.1"/>
    </source>
</evidence>
<feature type="chain" id="PRO_5041348792" evidence="2">
    <location>
        <begin position="34"/>
        <end position="938"/>
    </location>
</feature>
<dbReference type="Gene3D" id="2.40.128.130">
    <property type="entry name" value="Autotransporter beta-domain"/>
    <property type="match status" value="1"/>
</dbReference>
<dbReference type="SUPFAM" id="SSF103515">
    <property type="entry name" value="Autotransporter"/>
    <property type="match status" value="1"/>
</dbReference>
<name>A0AA41QPX7_9HYPH</name>
<dbReference type="CDD" id="cd01344">
    <property type="entry name" value="PL2_Passenger_AT"/>
    <property type="match status" value="1"/>
</dbReference>
<protein>
    <submittedName>
        <fullName evidence="4">Autotransporter outer membrane beta-barrel domain-containing protein</fullName>
    </submittedName>
</protein>
<dbReference type="NCBIfam" id="TIGR02601">
    <property type="entry name" value="autotrns_rpt"/>
    <property type="match status" value="1"/>
</dbReference>
<dbReference type="InterPro" id="IPR051551">
    <property type="entry name" value="Autotransporter_adhesion"/>
</dbReference>
<dbReference type="InterPro" id="IPR013425">
    <property type="entry name" value="Autotrns_rpt"/>
</dbReference>
<dbReference type="GO" id="GO:0019867">
    <property type="term" value="C:outer membrane"/>
    <property type="evidence" value="ECO:0007669"/>
    <property type="project" value="InterPro"/>
</dbReference>
<dbReference type="Gene3D" id="2.160.20.20">
    <property type="match status" value="1"/>
</dbReference>
<dbReference type="NCBIfam" id="TIGR04393">
    <property type="entry name" value="rpt_T5SS_PEPC"/>
    <property type="match status" value="5"/>
</dbReference>
<dbReference type="AlphaFoldDB" id="A0AA41QPX7"/>
<dbReference type="InterPro" id="IPR005546">
    <property type="entry name" value="Autotransporte_beta"/>
</dbReference>
<dbReference type="InterPro" id="IPR011050">
    <property type="entry name" value="Pectin_lyase_fold/virulence"/>
</dbReference>
<dbReference type="InterPro" id="IPR043990">
    <property type="entry name" value="AC_1"/>
</dbReference>
<dbReference type="Proteomes" id="UP001156140">
    <property type="component" value="Unassembled WGS sequence"/>
</dbReference>
<dbReference type="SMART" id="SM00869">
    <property type="entry name" value="Autotransporter"/>
    <property type="match status" value="1"/>
</dbReference>
<dbReference type="InterPro" id="IPR012332">
    <property type="entry name" value="Autotransporter_pectin_lyase_C"/>
</dbReference>
<dbReference type="PROSITE" id="PS51208">
    <property type="entry name" value="AUTOTRANSPORTER"/>
    <property type="match status" value="1"/>
</dbReference>
<dbReference type="InterPro" id="IPR006315">
    <property type="entry name" value="OM_autotransptr_brl_dom"/>
</dbReference>
<dbReference type="PANTHER" id="PTHR35037:SF3">
    <property type="entry name" value="C-TERMINAL REGION OF AIDA-LIKE PROTEIN"/>
    <property type="match status" value="1"/>
</dbReference>
<dbReference type="InterPro" id="IPR036709">
    <property type="entry name" value="Autotransporte_beta_dom_sf"/>
</dbReference>
<dbReference type="Pfam" id="PF03797">
    <property type="entry name" value="Autotransporter"/>
    <property type="match status" value="1"/>
</dbReference>
<reference evidence="4" key="1">
    <citation type="submission" date="2022-03" db="EMBL/GenBank/DDBJ databases">
        <title>The complete genome sequence of a Methyloterrigena soli.</title>
        <authorList>
            <person name="Zi Z."/>
        </authorList>
    </citation>
    <scope>NUCLEOTIDE SEQUENCE</scope>
    <source>
        <strain evidence="4">M48</strain>
    </source>
</reference>
<dbReference type="NCBIfam" id="TIGR01414">
    <property type="entry name" value="autotrans_barl"/>
    <property type="match status" value="1"/>
</dbReference>
<dbReference type="RefSeq" id="WP_281736912.1">
    <property type="nucleotide sequence ID" value="NZ_JAKETQ010000003.1"/>
</dbReference>
<dbReference type="Pfam" id="PF18883">
    <property type="entry name" value="AC_1"/>
    <property type="match status" value="1"/>
</dbReference>
<keyword evidence="1 2" id="KW-0732">Signal</keyword>